<evidence type="ECO:0000313" key="1">
    <source>
        <dbReference type="EMBL" id="PBK66880.1"/>
    </source>
</evidence>
<accession>A0A2H3BB24</accession>
<dbReference type="AlphaFoldDB" id="A0A2H3BB24"/>
<gene>
    <name evidence="1" type="ORF">ARMSODRAFT_959546</name>
</gene>
<keyword evidence="2" id="KW-1185">Reference proteome</keyword>
<reference evidence="2" key="1">
    <citation type="journal article" date="2017" name="Nat. Ecol. Evol.">
        <title>Genome expansion and lineage-specific genetic innovations in the forest pathogenic fungi Armillaria.</title>
        <authorList>
            <person name="Sipos G."/>
            <person name="Prasanna A.N."/>
            <person name="Walter M.C."/>
            <person name="O'Connor E."/>
            <person name="Balint B."/>
            <person name="Krizsan K."/>
            <person name="Kiss B."/>
            <person name="Hess J."/>
            <person name="Varga T."/>
            <person name="Slot J."/>
            <person name="Riley R."/>
            <person name="Boka B."/>
            <person name="Rigling D."/>
            <person name="Barry K."/>
            <person name="Lee J."/>
            <person name="Mihaltcheva S."/>
            <person name="LaButti K."/>
            <person name="Lipzen A."/>
            <person name="Waldron R."/>
            <person name="Moloney N.M."/>
            <person name="Sperisen C."/>
            <person name="Kredics L."/>
            <person name="Vagvoelgyi C."/>
            <person name="Patrignani A."/>
            <person name="Fitzpatrick D."/>
            <person name="Nagy I."/>
            <person name="Doyle S."/>
            <person name="Anderson J.B."/>
            <person name="Grigoriev I.V."/>
            <person name="Gueldener U."/>
            <person name="Muensterkoetter M."/>
            <person name="Nagy L.G."/>
        </authorList>
    </citation>
    <scope>NUCLEOTIDE SEQUENCE [LARGE SCALE GENOMIC DNA]</scope>
    <source>
        <strain evidence="2">28-4</strain>
    </source>
</reference>
<protein>
    <submittedName>
        <fullName evidence="1">Uncharacterized protein</fullName>
    </submittedName>
</protein>
<proteinExistence type="predicted"/>
<sequence length="56" mass="6057">MAVGVESDCGDSKGRDPSRASLFAQQGCGNTYGIVLRFTLRTFPLGFVCLELVLFL</sequence>
<organism evidence="1 2">
    <name type="scientific">Armillaria solidipes</name>
    <dbReference type="NCBI Taxonomy" id="1076256"/>
    <lineage>
        <taxon>Eukaryota</taxon>
        <taxon>Fungi</taxon>
        <taxon>Dikarya</taxon>
        <taxon>Basidiomycota</taxon>
        <taxon>Agaricomycotina</taxon>
        <taxon>Agaricomycetes</taxon>
        <taxon>Agaricomycetidae</taxon>
        <taxon>Agaricales</taxon>
        <taxon>Marasmiineae</taxon>
        <taxon>Physalacriaceae</taxon>
        <taxon>Armillaria</taxon>
    </lineage>
</organism>
<evidence type="ECO:0000313" key="2">
    <source>
        <dbReference type="Proteomes" id="UP000218334"/>
    </source>
</evidence>
<dbReference type="Proteomes" id="UP000218334">
    <property type="component" value="Unassembled WGS sequence"/>
</dbReference>
<dbReference type="EMBL" id="KZ293438">
    <property type="protein sequence ID" value="PBK66880.1"/>
    <property type="molecule type" value="Genomic_DNA"/>
</dbReference>
<name>A0A2H3BB24_9AGAR</name>